<evidence type="ECO:0000313" key="3">
    <source>
        <dbReference type="Proteomes" id="UP000245137"/>
    </source>
</evidence>
<dbReference type="OrthoDB" id="8454383at2"/>
<reference evidence="2 3" key="1">
    <citation type="journal article" date="2018" name="Appl. Microbiol. Biotechnol.">
        <title>Co-cultivation of the strictly anaerobic methanogen Methanosarcina barkeri with aerobic methanotrophs in an oxygen-limited membrane bioreactor.</title>
        <authorList>
            <person name="In 't Zandt M.H."/>
            <person name="van den Bosch T.J.M."/>
            <person name="Rijkers R."/>
            <person name="van Kessel M.A.H.J."/>
            <person name="Jetten M.S.M."/>
            <person name="Welte C.U."/>
        </authorList>
    </citation>
    <scope>NUCLEOTIDE SEQUENCE [LARGE SCALE GENOMIC DNA]</scope>
    <source>
        <strain evidence="2 3">DSM 17706</strain>
    </source>
</reference>
<evidence type="ECO:0000313" key="2">
    <source>
        <dbReference type="EMBL" id="PWB93961.1"/>
    </source>
</evidence>
<gene>
    <name evidence="2" type="ORF">C5689_10230</name>
</gene>
<sequence length="98" mass="10513">MTLRRFAARGLVAALLIAPSASAFAQADGFFVPDLTGPVPGAVPALTPGVLTAAPYSYYYRYPAPYPYVYARNGCLVNAGVYDNWGAFLGYQRLRVAC</sequence>
<feature type="chain" id="PRO_5015495579" evidence="1">
    <location>
        <begin position="26"/>
        <end position="98"/>
    </location>
</feature>
<feature type="signal peptide" evidence="1">
    <location>
        <begin position="1"/>
        <end position="25"/>
    </location>
</feature>
<keyword evidence="3" id="KW-1185">Reference proteome</keyword>
<dbReference type="Proteomes" id="UP000245137">
    <property type="component" value="Unassembled WGS sequence"/>
</dbReference>
<accession>A0A2U1SQS0</accession>
<organism evidence="2 3">
    <name type="scientific">Methylosinus sporium</name>
    <dbReference type="NCBI Taxonomy" id="428"/>
    <lineage>
        <taxon>Bacteria</taxon>
        <taxon>Pseudomonadati</taxon>
        <taxon>Pseudomonadota</taxon>
        <taxon>Alphaproteobacteria</taxon>
        <taxon>Hyphomicrobiales</taxon>
        <taxon>Methylocystaceae</taxon>
        <taxon>Methylosinus</taxon>
    </lineage>
</organism>
<dbReference type="RefSeq" id="WP_108917182.1">
    <property type="nucleotide sequence ID" value="NZ_BGJY01000010.1"/>
</dbReference>
<name>A0A2U1SQS0_METSR</name>
<evidence type="ECO:0000256" key="1">
    <source>
        <dbReference type="SAM" id="SignalP"/>
    </source>
</evidence>
<keyword evidence="1" id="KW-0732">Signal</keyword>
<dbReference type="EMBL" id="PUIV01000013">
    <property type="protein sequence ID" value="PWB93961.1"/>
    <property type="molecule type" value="Genomic_DNA"/>
</dbReference>
<proteinExistence type="predicted"/>
<protein>
    <submittedName>
        <fullName evidence="2">Uncharacterized protein</fullName>
    </submittedName>
</protein>
<comment type="caution">
    <text evidence="2">The sequence shown here is derived from an EMBL/GenBank/DDBJ whole genome shotgun (WGS) entry which is preliminary data.</text>
</comment>
<dbReference type="AlphaFoldDB" id="A0A2U1SQS0"/>